<evidence type="ECO:0000313" key="6">
    <source>
        <dbReference type="Proteomes" id="UP000247810"/>
    </source>
</evidence>
<feature type="domain" description="SNF2 N-terminal" evidence="4">
    <location>
        <begin position="3"/>
        <end position="48"/>
    </location>
</feature>
<organism evidence="5 6">
    <name type="scientific">Aspergillus ellipticus CBS 707.79</name>
    <dbReference type="NCBI Taxonomy" id="1448320"/>
    <lineage>
        <taxon>Eukaryota</taxon>
        <taxon>Fungi</taxon>
        <taxon>Dikarya</taxon>
        <taxon>Ascomycota</taxon>
        <taxon>Pezizomycotina</taxon>
        <taxon>Eurotiomycetes</taxon>
        <taxon>Eurotiomycetidae</taxon>
        <taxon>Eurotiales</taxon>
        <taxon>Aspergillaceae</taxon>
        <taxon>Aspergillus</taxon>
        <taxon>Aspergillus subgen. Circumdati</taxon>
    </lineage>
</organism>
<protein>
    <recommendedName>
        <fullName evidence="4">SNF2 N-terminal domain-containing protein</fullName>
    </recommendedName>
</protein>
<dbReference type="InterPro" id="IPR038718">
    <property type="entry name" value="SNF2-like_sf"/>
</dbReference>
<dbReference type="Proteomes" id="UP000247810">
    <property type="component" value="Unassembled WGS sequence"/>
</dbReference>
<feature type="transmembrane region" description="Helical" evidence="3">
    <location>
        <begin position="21"/>
        <end position="40"/>
    </location>
</feature>
<feature type="non-terminal residue" evidence="5">
    <location>
        <position position="1"/>
    </location>
</feature>
<dbReference type="AlphaFoldDB" id="A0A319E7X7"/>
<name>A0A319E7X7_9EURO</name>
<keyword evidence="1" id="KW-0547">Nucleotide-binding</keyword>
<dbReference type="InterPro" id="IPR000330">
    <property type="entry name" value="SNF2_N"/>
</dbReference>
<dbReference type="EMBL" id="KZ825799">
    <property type="protein sequence ID" value="PYH99743.1"/>
    <property type="molecule type" value="Genomic_DNA"/>
</dbReference>
<dbReference type="OrthoDB" id="4507000at2759"/>
<feature type="non-terminal residue" evidence="5">
    <location>
        <position position="50"/>
    </location>
</feature>
<dbReference type="InterPro" id="IPR027417">
    <property type="entry name" value="P-loop_NTPase"/>
</dbReference>
<dbReference type="Gene3D" id="3.40.50.10810">
    <property type="entry name" value="Tandem AAA-ATPase domain"/>
    <property type="match status" value="1"/>
</dbReference>
<dbReference type="VEuPathDB" id="FungiDB:BO71DRAFT_297631"/>
<keyword evidence="3" id="KW-0472">Membrane</keyword>
<proteinExistence type="predicted"/>
<keyword evidence="3" id="KW-0812">Transmembrane</keyword>
<dbReference type="Pfam" id="PF00176">
    <property type="entry name" value="SNF2-rel_dom"/>
    <property type="match status" value="1"/>
</dbReference>
<gene>
    <name evidence="5" type="ORF">BO71DRAFT_297631</name>
</gene>
<evidence type="ECO:0000256" key="1">
    <source>
        <dbReference type="ARBA" id="ARBA00022741"/>
    </source>
</evidence>
<dbReference type="SUPFAM" id="SSF52540">
    <property type="entry name" value="P-loop containing nucleoside triphosphate hydrolases"/>
    <property type="match status" value="1"/>
</dbReference>
<keyword evidence="6" id="KW-1185">Reference proteome</keyword>
<evidence type="ECO:0000256" key="2">
    <source>
        <dbReference type="ARBA" id="ARBA00022840"/>
    </source>
</evidence>
<evidence type="ECO:0000313" key="5">
    <source>
        <dbReference type="EMBL" id="PYH99743.1"/>
    </source>
</evidence>
<reference evidence="5 6" key="1">
    <citation type="submission" date="2018-02" db="EMBL/GenBank/DDBJ databases">
        <title>The genomes of Aspergillus section Nigri reveals drivers in fungal speciation.</title>
        <authorList>
            <consortium name="DOE Joint Genome Institute"/>
            <person name="Vesth T.C."/>
            <person name="Nybo J."/>
            <person name="Theobald S."/>
            <person name="Brandl J."/>
            <person name="Frisvad J.C."/>
            <person name="Nielsen K.F."/>
            <person name="Lyhne E.K."/>
            <person name="Kogle M.E."/>
            <person name="Kuo A."/>
            <person name="Riley R."/>
            <person name="Clum A."/>
            <person name="Nolan M."/>
            <person name="Lipzen A."/>
            <person name="Salamov A."/>
            <person name="Henrissat B."/>
            <person name="Wiebenga A."/>
            <person name="De vries R.P."/>
            <person name="Grigoriev I.V."/>
            <person name="Mortensen U.H."/>
            <person name="Andersen M.R."/>
            <person name="Baker S.E."/>
        </authorList>
    </citation>
    <scope>NUCLEOTIDE SEQUENCE [LARGE SCALE GENOMIC DNA]</scope>
    <source>
        <strain evidence="5 6">CBS 707.79</strain>
    </source>
</reference>
<sequence length="50" mass="5793">FPRIICDEGHSVKTIVSLQHWIVLFMGAYIVWVLTATPMWNQVMDIVGYL</sequence>
<evidence type="ECO:0000259" key="4">
    <source>
        <dbReference type="Pfam" id="PF00176"/>
    </source>
</evidence>
<evidence type="ECO:0000256" key="3">
    <source>
        <dbReference type="SAM" id="Phobius"/>
    </source>
</evidence>
<dbReference type="STRING" id="1448320.A0A319E7X7"/>
<accession>A0A319E7X7</accession>
<keyword evidence="3" id="KW-1133">Transmembrane helix</keyword>
<keyword evidence="2" id="KW-0067">ATP-binding</keyword>
<dbReference type="GO" id="GO:0005524">
    <property type="term" value="F:ATP binding"/>
    <property type="evidence" value="ECO:0007669"/>
    <property type="project" value="InterPro"/>
</dbReference>